<dbReference type="FunFam" id="3.30.1130.10:FF:000003">
    <property type="entry name" value="7,8-dihydroneopterin aldolase"/>
    <property type="match status" value="1"/>
</dbReference>
<dbReference type="Pfam" id="PF02152">
    <property type="entry name" value="FolB"/>
    <property type="match status" value="1"/>
</dbReference>
<dbReference type="SUPFAM" id="SSF55620">
    <property type="entry name" value="Tetrahydrobiopterin biosynthesis enzymes-like"/>
    <property type="match status" value="1"/>
</dbReference>
<dbReference type="NCBIfam" id="TIGR00525">
    <property type="entry name" value="folB"/>
    <property type="match status" value="1"/>
</dbReference>
<keyword evidence="5 8" id="KW-0456">Lyase</keyword>
<dbReference type="NCBIfam" id="TIGR00526">
    <property type="entry name" value="folB_dom"/>
    <property type="match status" value="1"/>
</dbReference>
<protein>
    <recommendedName>
        <fullName evidence="8">7,8-dihydroneopterin aldolase</fullName>
        <ecNumber evidence="8">4.1.2.25</ecNumber>
    </recommendedName>
</protein>
<comment type="similarity">
    <text evidence="3 8">Belongs to the DHNA family.</text>
</comment>
<gene>
    <name evidence="10" type="ORF">MICPUCDRAFT_9009</name>
</gene>
<dbReference type="EC" id="4.1.2.25" evidence="8"/>
<dbReference type="PANTHER" id="PTHR42844">
    <property type="entry name" value="DIHYDRONEOPTERIN ALDOLASE 1-RELATED"/>
    <property type="match status" value="1"/>
</dbReference>
<dbReference type="CDD" id="cd00534">
    <property type="entry name" value="DHNA_DHNTPE"/>
    <property type="match status" value="1"/>
</dbReference>
<comment type="subunit">
    <text evidence="7">Homooctamer. Forms a hollow cylinder assembled from two ring-shaped tetramers.</text>
</comment>
<dbReference type="OrthoDB" id="1863886at2759"/>
<dbReference type="UniPathway" id="UPA00077">
    <property type="reaction ID" value="UER00154"/>
</dbReference>
<dbReference type="PANTHER" id="PTHR42844:SF1">
    <property type="entry name" value="DIHYDRONEOPTERIN ALDOLASE 1-RELATED"/>
    <property type="match status" value="1"/>
</dbReference>
<dbReference type="eggNOG" id="ENOG502RZV8">
    <property type="taxonomic scope" value="Eukaryota"/>
</dbReference>
<evidence type="ECO:0000256" key="8">
    <source>
        <dbReference type="RuleBase" id="RU362079"/>
    </source>
</evidence>
<accession>C1MNT6</accession>
<evidence type="ECO:0000256" key="3">
    <source>
        <dbReference type="ARBA" id="ARBA00005708"/>
    </source>
</evidence>
<dbReference type="AlphaFoldDB" id="C1MNT6"/>
<organism evidence="11">
    <name type="scientific">Micromonas pusilla (strain CCMP1545)</name>
    <name type="common">Picoplanktonic green alga</name>
    <dbReference type="NCBI Taxonomy" id="564608"/>
    <lineage>
        <taxon>Eukaryota</taxon>
        <taxon>Viridiplantae</taxon>
        <taxon>Chlorophyta</taxon>
        <taxon>Mamiellophyceae</taxon>
        <taxon>Mamiellales</taxon>
        <taxon>Mamiellaceae</taxon>
        <taxon>Micromonas</taxon>
    </lineage>
</organism>
<dbReference type="Proteomes" id="UP000001876">
    <property type="component" value="Unassembled WGS sequence"/>
</dbReference>
<dbReference type="EMBL" id="GG663737">
    <property type="protein sequence ID" value="EEH58812.1"/>
    <property type="molecule type" value="Genomic_DNA"/>
</dbReference>
<dbReference type="GO" id="GO:0046656">
    <property type="term" value="P:folic acid biosynthetic process"/>
    <property type="evidence" value="ECO:0007669"/>
    <property type="project" value="UniProtKB-UniRule"/>
</dbReference>
<dbReference type="GO" id="GO:0004150">
    <property type="term" value="F:dihydroneopterin aldolase activity"/>
    <property type="evidence" value="ECO:0007669"/>
    <property type="project" value="UniProtKB-UniRule"/>
</dbReference>
<name>C1MNT6_MICPC</name>
<comment type="catalytic activity">
    <reaction evidence="1 8">
        <text>7,8-dihydroneopterin = 6-hydroxymethyl-7,8-dihydropterin + glycolaldehyde</text>
        <dbReference type="Rhea" id="RHEA:10540"/>
        <dbReference type="ChEBI" id="CHEBI:17001"/>
        <dbReference type="ChEBI" id="CHEBI:17071"/>
        <dbReference type="ChEBI" id="CHEBI:44841"/>
        <dbReference type="EC" id="4.1.2.25"/>
    </reaction>
</comment>
<dbReference type="InterPro" id="IPR006157">
    <property type="entry name" value="FolB_dom"/>
</dbReference>
<dbReference type="GO" id="GO:0046654">
    <property type="term" value="P:tetrahydrofolate biosynthetic process"/>
    <property type="evidence" value="ECO:0007669"/>
    <property type="project" value="UniProtKB-UniRule"/>
</dbReference>
<proteinExistence type="inferred from homology"/>
<dbReference type="InterPro" id="IPR043133">
    <property type="entry name" value="GTP-CH-I_C/QueF"/>
</dbReference>
<dbReference type="RefSeq" id="XP_003057167.1">
    <property type="nucleotide sequence ID" value="XM_003057121.1"/>
</dbReference>
<reference evidence="10 11" key="1">
    <citation type="journal article" date="2009" name="Science">
        <title>Green evolution and dynamic adaptations revealed by genomes of the marine picoeukaryotes Micromonas.</title>
        <authorList>
            <person name="Worden A.Z."/>
            <person name="Lee J.H."/>
            <person name="Mock T."/>
            <person name="Rouze P."/>
            <person name="Simmons M.P."/>
            <person name="Aerts A.L."/>
            <person name="Allen A.E."/>
            <person name="Cuvelier M.L."/>
            <person name="Derelle E."/>
            <person name="Everett M.V."/>
            <person name="Foulon E."/>
            <person name="Grimwood J."/>
            <person name="Gundlach H."/>
            <person name="Henrissat B."/>
            <person name="Napoli C."/>
            <person name="McDonald S.M."/>
            <person name="Parker M.S."/>
            <person name="Rombauts S."/>
            <person name="Salamov A."/>
            <person name="Von Dassow P."/>
            <person name="Badger J.H."/>
            <person name="Coutinho P.M."/>
            <person name="Demir E."/>
            <person name="Dubchak I."/>
            <person name="Gentemann C."/>
            <person name="Eikrem W."/>
            <person name="Gready J.E."/>
            <person name="John U."/>
            <person name="Lanier W."/>
            <person name="Lindquist E.A."/>
            <person name="Lucas S."/>
            <person name="Mayer K.F."/>
            <person name="Moreau H."/>
            <person name="Not F."/>
            <person name="Otillar R."/>
            <person name="Panaud O."/>
            <person name="Pangilinan J."/>
            <person name="Paulsen I."/>
            <person name="Piegu B."/>
            <person name="Poliakov A."/>
            <person name="Robbens S."/>
            <person name="Schmutz J."/>
            <person name="Toulza E."/>
            <person name="Wyss T."/>
            <person name="Zelensky A."/>
            <person name="Zhou K."/>
            <person name="Armbrust E.V."/>
            <person name="Bhattacharya D."/>
            <person name="Goodenough U.W."/>
            <person name="Van de Peer Y."/>
            <person name="Grigoriev I.V."/>
        </authorList>
    </citation>
    <scope>NUCLEOTIDE SEQUENCE [LARGE SCALE GENOMIC DNA]</scope>
    <source>
        <strain evidence="10 11">CCMP1545</strain>
    </source>
</reference>
<sequence length="118" mass="12743">DKIHMRGMVFHAYHGVLPEEKTLGQKFVVDVAMSTCLRAAEASDDIGDTVDYARAFDVVKGEVTGASRDLIECVGGRVASALLRTFPSVADVRVGVRKPHVAVEGVLESLGVEVFRSR</sequence>
<feature type="non-terminal residue" evidence="10">
    <location>
        <position position="118"/>
    </location>
</feature>
<dbReference type="InterPro" id="IPR006156">
    <property type="entry name" value="Dihydroneopterin_aldolase"/>
</dbReference>
<dbReference type="Gene3D" id="3.30.1130.10">
    <property type="match status" value="1"/>
</dbReference>
<evidence type="ECO:0000256" key="2">
    <source>
        <dbReference type="ARBA" id="ARBA00005013"/>
    </source>
</evidence>
<keyword evidence="4 8" id="KW-0289">Folate biosynthesis</keyword>
<evidence type="ECO:0000313" key="11">
    <source>
        <dbReference type="Proteomes" id="UP000001876"/>
    </source>
</evidence>
<evidence type="ECO:0000256" key="1">
    <source>
        <dbReference type="ARBA" id="ARBA00001353"/>
    </source>
</evidence>
<evidence type="ECO:0000256" key="5">
    <source>
        <dbReference type="ARBA" id="ARBA00023239"/>
    </source>
</evidence>
<comment type="function">
    <text evidence="8">Catalyzes the conversion of 7,8-dihydroneopterin to 6-hydroxymethyl-7,8-dihydropterin.</text>
</comment>
<dbReference type="OMA" id="GHYKSVA"/>
<evidence type="ECO:0000259" key="9">
    <source>
        <dbReference type="SMART" id="SM00905"/>
    </source>
</evidence>
<comment type="pathway">
    <text evidence="2 8">Cofactor biosynthesis; tetrahydrofolate biosynthesis; 2-amino-4-hydroxy-6-hydroxymethyl-7,8-dihydropteridine diphosphate from 7,8-dihydroneopterin triphosphate: step 3/4.</text>
</comment>
<dbReference type="STRING" id="564608.C1MNT6"/>
<dbReference type="GeneID" id="9682606"/>
<keyword evidence="11" id="KW-1185">Reference proteome</keyword>
<dbReference type="SMART" id="SM00905">
    <property type="entry name" value="FolB"/>
    <property type="match status" value="1"/>
</dbReference>
<evidence type="ECO:0000256" key="6">
    <source>
        <dbReference type="ARBA" id="ARBA00055579"/>
    </source>
</evidence>
<comment type="function">
    <text evidence="6">Catalyzes the conversion of 7,8-dihydroneopterin into 6-hydroxymethyl-7,8-dihydropterin, a biosynthetic precursor of the vitamin tetrahydrofolate. Can use L-threo-dihydroneopterin and D-erythro-dihydroneopterin as substrates for the formation of 6-hydroxymethyldihydropterin, but it can also catalyze the epimerization of carbon 2' of dihydroneopterin and dihydromonapterin.</text>
</comment>
<dbReference type="KEGG" id="mpp:MICPUCDRAFT_9009"/>
<evidence type="ECO:0000256" key="7">
    <source>
        <dbReference type="ARBA" id="ARBA00063311"/>
    </source>
</evidence>
<evidence type="ECO:0000313" key="10">
    <source>
        <dbReference type="EMBL" id="EEH58812.1"/>
    </source>
</evidence>
<dbReference type="GO" id="GO:0005737">
    <property type="term" value="C:cytoplasm"/>
    <property type="evidence" value="ECO:0007669"/>
    <property type="project" value="TreeGrafter"/>
</dbReference>
<feature type="non-terminal residue" evidence="10">
    <location>
        <position position="1"/>
    </location>
</feature>
<feature type="domain" description="Dihydroneopterin aldolase/epimerase" evidence="9">
    <location>
        <begin position="3"/>
        <end position="116"/>
    </location>
</feature>
<evidence type="ECO:0000256" key="4">
    <source>
        <dbReference type="ARBA" id="ARBA00022909"/>
    </source>
</evidence>